<evidence type="ECO:0000313" key="2">
    <source>
        <dbReference type="Proteomes" id="UP000215559"/>
    </source>
</evidence>
<gene>
    <name evidence="1" type="ORF">CH330_01845</name>
</gene>
<dbReference type="AlphaFoldDB" id="A0A235BWQ9"/>
<reference evidence="1 2" key="1">
    <citation type="submission" date="2017-07" db="EMBL/GenBank/DDBJ databases">
        <title>Recovery of genomes from metagenomes via a dereplication, aggregation, and scoring strategy.</title>
        <authorList>
            <person name="Sieber C.M."/>
            <person name="Probst A.J."/>
            <person name="Sharrar A."/>
            <person name="Thomas B.C."/>
            <person name="Hess M."/>
            <person name="Tringe S.G."/>
            <person name="Banfield J.F."/>
        </authorList>
    </citation>
    <scope>NUCLEOTIDE SEQUENCE [LARGE SCALE GENOMIC DNA]</scope>
    <source>
        <strain evidence="1">JGI_Cruoil_03_51_56</strain>
    </source>
</reference>
<organism evidence="1 2">
    <name type="scientific">candidate division WOR-3 bacterium JGI_Cruoil_03_51_56</name>
    <dbReference type="NCBI Taxonomy" id="1973747"/>
    <lineage>
        <taxon>Bacteria</taxon>
        <taxon>Bacteria division WOR-3</taxon>
    </lineage>
</organism>
<proteinExistence type="predicted"/>
<name>A0A235BWQ9_UNCW3</name>
<sequence>MNYLITVLMIAATICTNATEIQRFEVTGKGKIRFRYAGATGDSLDSIPGIYGEYLNKGFDFRGRLDLELGYRLADALSLGAAVRITNEESDAVLWPPDLVSSRVLAGWWWAELQQGIFNATVGAYDASFTPLTLMRWDPADNPLGAGASCCAVTVGGLRGESLEELTEDYKLEGVKVVLKPGPTSATLIFGRPALASESLSYARYLGGIRAGYDLFCPWAQTGAKFGLTALQVADDRESVNEASVLPLCSDVVGGDFDIPVTDRIALVGEYAYSMRNDNTADTVLVLEQRDHGASMGLRFGDREQLDGRFQYIRTGTDFAPLFRAQSVLSNRHGFRASLARHNIFLGQMAISISGYVKYQQEFKPFIGDIPALGRYPGNFWIVTLSSRFEPWYEVSFGLDGELRRNSRQDDPDTGMDESLDVTEIIGSALFAYNFTPQNSVQLKYSLMRHTEPTDRCLTYLPSLELSVRF</sequence>
<dbReference type="EMBL" id="NOZP01000036">
    <property type="protein sequence ID" value="OYD16803.1"/>
    <property type="molecule type" value="Genomic_DNA"/>
</dbReference>
<accession>A0A235BWQ9</accession>
<protein>
    <submittedName>
        <fullName evidence="1">Uncharacterized protein</fullName>
    </submittedName>
</protein>
<evidence type="ECO:0000313" key="1">
    <source>
        <dbReference type="EMBL" id="OYD16803.1"/>
    </source>
</evidence>
<comment type="caution">
    <text evidence="1">The sequence shown here is derived from an EMBL/GenBank/DDBJ whole genome shotgun (WGS) entry which is preliminary data.</text>
</comment>
<dbReference type="Proteomes" id="UP000215559">
    <property type="component" value="Unassembled WGS sequence"/>
</dbReference>